<dbReference type="Pfam" id="PF13489">
    <property type="entry name" value="Methyltransf_23"/>
    <property type="match status" value="1"/>
</dbReference>
<dbReference type="EMBL" id="JAUEPO010000004">
    <property type="protein sequence ID" value="KAK3324424.1"/>
    <property type="molecule type" value="Genomic_DNA"/>
</dbReference>
<evidence type="ECO:0000313" key="3">
    <source>
        <dbReference type="Proteomes" id="UP001286456"/>
    </source>
</evidence>
<dbReference type="AlphaFoldDB" id="A0AAE0MAY9"/>
<keyword evidence="3" id="KW-1185">Reference proteome</keyword>
<organism evidence="2 3">
    <name type="scientific">Cercophora scortea</name>
    <dbReference type="NCBI Taxonomy" id="314031"/>
    <lineage>
        <taxon>Eukaryota</taxon>
        <taxon>Fungi</taxon>
        <taxon>Dikarya</taxon>
        <taxon>Ascomycota</taxon>
        <taxon>Pezizomycotina</taxon>
        <taxon>Sordariomycetes</taxon>
        <taxon>Sordariomycetidae</taxon>
        <taxon>Sordariales</taxon>
        <taxon>Lasiosphaeriaceae</taxon>
        <taxon>Cercophora</taxon>
    </lineage>
</organism>
<dbReference type="PANTHER" id="PTHR43861">
    <property type="entry name" value="TRANS-ACONITATE 2-METHYLTRANSFERASE-RELATED"/>
    <property type="match status" value="1"/>
</dbReference>
<dbReference type="InterPro" id="IPR029063">
    <property type="entry name" value="SAM-dependent_MTases_sf"/>
</dbReference>
<reference evidence="2" key="2">
    <citation type="submission" date="2023-06" db="EMBL/GenBank/DDBJ databases">
        <authorList>
            <consortium name="Lawrence Berkeley National Laboratory"/>
            <person name="Haridas S."/>
            <person name="Hensen N."/>
            <person name="Bonometti L."/>
            <person name="Westerberg I."/>
            <person name="Brannstrom I.O."/>
            <person name="Guillou S."/>
            <person name="Cros-Aarteil S."/>
            <person name="Calhoun S."/>
            <person name="Kuo A."/>
            <person name="Mondo S."/>
            <person name="Pangilinan J."/>
            <person name="Riley R."/>
            <person name="Labutti K."/>
            <person name="Andreopoulos B."/>
            <person name="Lipzen A."/>
            <person name="Chen C."/>
            <person name="Yanf M."/>
            <person name="Daum C."/>
            <person name="Ng V."/>
            <person name="Clum A."/>
            <person name="Steindorff A."/>
            <person name="Ohm R."/>
            <person name="Martin F."/>
            <person name="Silar P."/>
            <person name="Natvig D."/>
            <person name="Lalanne C."/>
            <person name="Gautier V."/>
            <person name="Ament-Velasquez S.L."/>
            <person name="Kruys A."/>
            <person name="Hutchinson M.I."/>
            <person name="Powell A.J."/>
            <person name="Barry K."/>
            <person name="Miller A.N."/>
            <person name="Grigoriev I.V."/>
            <person name="Debuchy R."/>
            <person name="Gladieux P."/>
            <person name="Thoren M.H."/>
            <person name="Johannesson H."/>
        </authorList>
    </citation>
    <scope>NUCLEOTIDE SEQUENCE</scope>
    <source>
        <strain evidence="2">SMH4131-1</strain>
    </source>
</reference>
<dbReference type="GO" id="GO:0008168">
    <property type="term" value="F:methyltransferase activity"/>
    <property type="evidence" value="ECO:0007669"/>
    <property type="project" value="UniProtKB-KW"/>
</dbReference>
<comment type="caution">
    <text evidence="2">The sequence shown here is derived from an EMBL/GenBank/DDBJ whole genome shotgun (WGS) entry which is preliminary data.</text>
</comment>
<proteinExistence type="predicted"/>
<evidence type="ECO:0000313" key="2">
    <source>
        <dbReference type="EMBL" id="KAK3324424.1"/>
    </source>
</evidence>
<dbReference type="Gene3D" id="3.40.50.150">
    <property type="entry name" value="Vaccinia Virus protein VP39"/>
    <property type="match status" value="1"/>
</dbReference>
<dbReference type="GO" id="GO:0032259">
    <property type="term" value="P:methylation"/>
    <property type="evidence" value="ECO:0007669"/>
    <property type="project" value="UniProtKB-KW"/>
</dbReference>
<name>A0AAE0MAY9_9PEZI</name>
<dbReference type="CDD" id="cd02440">
    <property type="entry name" value="AdoMet_MTases"/>
    <property type="match status" value="1"/>
</dbReference>
<keyword evidence="2" id="KW-0489">Methyltransferase</keyword>
<keyword evidence="1" id="KW-0808">Transferase</keyword>
<sequence>MSTTNNERFNAEANGWDSNPNVQLATALAHKALLARLPSNSNELSSYDVLEIGCGTGLLSLALAPAVRSLTAVDAAQGMIDVLQAKLLAKHQSHQHDINNVRAVCALLEDPDDPRIQIDPVADHAEKGDSTDMHLRFDLVISHLVLHHIPDLPAVLRTMFGCLKPGSGRVMLTDFEDFGPEARRFHPEGKMDGVERHGIAKGEMQELLVQARFVDVVVETAFEMEKLVETEPGSGIKGPTMTFPFLICTGRRP</sequence>
<evidence type="ECO:0000256" key="1">
    <source>
        <dbReference type="ARBA" id="ARBA00022679"/>
    </source>
</evidence>
<protein>
    <submittedName>
        <fullName evidence="2">S-adenosyl-L-methionine-dependent methyltransferase</fullName>
    </submittedName>
</protein>
<dbReference type="PANTHER" id="PTHR43861:SF3">
    <property type="entry name" value="PUTATIVE (AFU_ORTHOLOGUE AFUA_2G14390)-RELATED"/>
    <property type="match status" value="1"/>
</dbReference>
<dbReference type="SUPFAM" id="SSF53335">
    <property type="entry name" value="S-adenosyl-L-methionine-dependent methyltransferases"/>
    <property type="match status" value="1"/>
</dbReference>
<reference evidence="2" key="1">
    <citation type="journal article" date="2023" name="Mol. Phylogenet. Evol.">
        <title>Genome-scale phylogeny and comparative genomics of the fungal order Sordariales.</title>
        <authorList>
            <person name="Hensen N."/>
            <person name="Bonometti L."/>
            <person name="Westerberg I."/>
            <person name="Brannstrom I.O."/>
            <person name="Guillou S."/>
            <person name="Cros-Aarteil S."/>
            <person name="Calhoun S."/>
            <person name="Haridas S."/>
            <person name="Kuo A."/>
            <person name="Mondo S."/>
            <person name="Pangilinan J."/>
            <person name="Riley R."/>
            <person name="LaButti K."/>
            <person name="Andreopoulos B."/>
            <person name="Lipzen A."/>
            <person name="Chen C."/>
            <person name="Yan M."/>
            <person name="Daum C."/>
            <person name="Ng V."/>
            <person name="Clum A."/>
            <person name="Steindorff A."/>
            <person name="Ohm R.A."/>
            <person name="Martin F."/>
            <person name="Silar P."/>
            <person name="Natvig D.O."/>
            <person name="Lalanne C."/>
            <person name="Gautier V."/>
            <person name="Ament-Velasquez S.L."/>
            <person name="Kruys A."/>
            <person name="Hutchinson M.I."/>
            <person name="Powell A.J."/>
            <person name="Barry K."/>
            <person name="Miller A.N."/>
            <person name="Grigoriev I.V."/>
            <person name="Debuchy R."/>
            <person name="Gladieux P."/>
            <person name="Hiltunen Thoren M."/>
            <person name="Johannesson H."/>
        </authorList>
    </citation>
    <scope>NUCLEOTIDE SEQUENCE</scope>
    <source>
        <strain evidence="2">SMH4131-1</strain>
    </source>
</reference>
<dbReference type="Proteomes" id="UP001286456">
    <property type="component" value="Unassembled WGS sequence"/>
</dbReference>
<gene>
    <name evidence="2" type="ORF">B0T19DRAFT_428554</name>
</gene>
<accession>A0AAE0MAY9</accession>